<reference evidence="1" key="1">
    <citation type="journal article" date="2014" name="Int. J. Syst. Evol. Microbiol.">
        <title>Complete genome sequence of Corynebacterium casei LMG S-19264T (=DSM 44701T), isolated from a smear-ripened cheese.</title>
        <authorList>
            <consortium name="US DOE Joint Genome Institute (JGI-PGF)"/>
            <person name="Walter F."/>
            <person name="Albersmeier A."/>
            <person name="Kalinowski J."/>
            <person name="Ruckert C."/>
        </authorList>
    </citation>
    <scope>NUCLEOTIDE SEQUENCE</scope>
    <source>
        <strain evidence="1">JCM 4646</strain>
    </source>
</reference>
<evidence type="ECO:0000313" key="2">
    <source>
        <dbReference type="Proteomes" id="UP000617734"/>
    </source>
</evidence>
<reference evidence="1" key="2">
    <citation type="submission" date="2020-09" db="EMBL/GenBank/DDBJ databases">
        <authorList>
            <person name="Sun Q."/>
            <person name="Ohkuma M."/>
        </authorList>
    </citation>
    <scope>NUCLEOTIDE SEQUENCE</scope>
    <source>
        <strain evidence="1">JCM 4646</strain>
    </source>
</reference>
<evidence type="ECO:0000313" key="1">
    <source>
        <dbReference type="EMBL" id="GHH80340.1"/>
    </source>
</evidence>
<comment type="caution">
    <text evidence="1">The sequence shown here is derived from an EMBL/GenBank/DDBJ whole genome shotgun (WGS) entry which is preliminary data.</text>
</comment>
<name>A0A919GAG9_9ACTN</name>
<sequence length="116" mass="13048">MIAGHVIYPYRYAKRDVPVSTAKLRSRSRLRADLIRRHGPDPRQPELGLGLELPVEAEPHADLAGLAPDTKVVLVAYACSLAEGIVRLEWGSAELHSQDRSLIWHHHEPLPVPRQR</sequence>
<proteinExistence type="predicted"/>
<gene>
    <name evidence="1" type="ORF">GCM10018781_60350</name>
</gene>
<accession>A0A919GAG9</accession>
<dbReference type="AlphaFoldDB" id="A0A919GAG9"/>
<organism evidence="1 2">
    <name type="scientific">Kitasatospora indigofera</name>
    <dbReference type="NCBI Taxonomy" id="67307"/>
    <lineage>
        <taxon>Bacteria</taxon>
        <taxon>Bacillati</taxon>
        <taxon>Actinomycetota</taxon>
        <taxon>Actinomycetes</taxon>
        <taxon>Kitasatosporales</taxon>
        <taxon>Streptomycetaceae</taxon>
        <taxon>Kitasatospora</taxon>
    </lineage>
</organism>
<protein>
    <submittedName>
        <fullName evidence="1">Uncharacterized protein</fullName>
    </submittedName>
</protein>
<dbReference type="Proteomes" id="UP000617734">
    <property type="component" value="Unassembled WGS sequence"/>
</dbReference>
<dbReference type="EMBL" id="BNBO01000046">
    <property type="protein sequence ID" value="GHH80340.1"/>
    <property type="molecule type" value="Genomic_DNA"/>
</dbReference>
<keyword evidence="2" id="KW-1185">Reference proteome</keyword>